<dbReference type="InterPro" id="IPR036230">
    <property type="entry name" value="LeuA_allosteric_dom_sf"/>
</dbReference>
<dbReference type="AlphaFoldDB" id="A0A1G2HR39"/>
<dbReference type="GO" id="GO:0003852">
    <property type="term" value="F:2-isopropylmalate synthase activity"/>
    <property type="evidence" value="ECO:0007669"/>
    <property type="project" value="InterPro"/>
</dbReference>
<protein>
    <recommendedName>
        <fullName evidence="4">2-isopropylmalate synthase LeuA allosteric (dimerisation) domain-containing protein</fullName>
    </recommendedName>
</protein>
<dbReference type="Pfam" id="PF08502">
    <property type="entry name" value="LeuA_dimer"/>
    <property type="match status" value="1"/>
</dbReference>
<dbReference type="PANTHER" id="PTHR43538:SF1">
    <property type="entry name" value="(R)-CITRAMALATE SYNTHASE"/>
    <property type="match status" value="1"/>
</dbReference>
<dbReference type="InterPro" id="IPR005675">
    <property type="entry name" value="Citramal_synthase"/>
</dbReference>
<proteinExistence type="inferred from homology"/>
<feature type="domain" description="2-isopropylmalate synthase LeuA allosteric (dimerisation)" evidence="4">
    <location>
        <begin position="1"/>
        <end position="144"/>
    </location>
</feature>
<dbReference type="SMART" id="SM00917">
    <property type="entry name" value="LeuA_dimer"/>
    <property type="match status" value="1"/>
</dbReference>
<dbReference type="Gene3D" id="3.30.160.270">
    <property type="match status" value="1"/>
</dbReference>
<dbReference type="PANTHER" id="PTHR43538">
    <property type="entry name" value="ALPHA-IPM SYNTHASE/HOMOCITRATE SYNTHASE"/>
    <property type="match status" value="1"/>
</dbReference>
<gene>
    <name evidence="5" type="ORF">A2812_01920</name>
</gene>
<comment type="caution">
    <text evidence="5">The sequence shown here is derived from an EMBL/GenBank/DDBJ whole genome shotgun (WGS) entry which is preliminary data.</text>
</comment>
<evidence type="ECO:0000256" key="2">
    <source>
        <dbReference type="ARBA" id="ARBA00022679"/>
    </source>
</evidence>
<dbReference type="STRING" id="1802200.A2812_01920"/>
<organism evidence="5 6">
    <name type="scientific">Candidatus Staskawiczbacteria bacterium RIFCSPHIGHO2_01_FULL_36_16</name>
    <dbReference type="NCBI Taxonomy" id="1802200"/>
    <lineage>
        <taxon>Bacteria</taxon>
        <taxon>Candidatus Staskawicziibacteriota</taxon>
    </lineage>
</organism>
<dbReference type="InterPro" id="IPR013709">
    <property type="entry name" value="2-isopropylmalate_synth_dimer"/>
</dbReference>
<comment type="similarity">
    <text evidence="1">Belongs to the alpha-IPM synthase/homocitrate synthase family.</text>
</comment>
<evidence type="ECO:0000313" key="5">
    <source>
        <dbReference type="EMBL" id="OGZ65004.1"/>
    </source>
</evidence>
<evidence type="ECO:0000259" key="4">
    <source>
        <dbReference type="SMART" id="SM00917"/>
    </source>
</evidence>
<comment type="pathway">
    <text evidence="3">Amino-acid biosynthesis.</text>
</comment>
<name>A0A1G2HR39_9BACT</name>
<dbReference type="EMBL" id="MHOM01000016">
    <property type="protein sequence ID" value="OGZ65004.1"/>
    <property type="molecule type" value="Genomic_DNA"/>
</dbReference>
<accession>A0A1G2HR39</accession>
<evidence type="ECO:0000256" key="1">
    <source>
        <dbReference type="ARBA" id="ARBA00006154"/>
    </source>
</evidence>
<reference evidence="5 6" key="1">
    <citation type="journal article" date="2016" name="Nat. Commun.">
        <title>Thousands of microbial genomes shed light on interconnected biogeochemical processes in an aquifer system.</title>
        <authorList>
            <person name="Anantharaman K."/>
            <person name="Brown C.T."/>
            <person name="Hug L.A."/>
            <person name="Sharon I."/>
            <person name="Castelle C.J."/>
            <person name="Probst A.J."/>
            <person name="Thomas B.C."/>
            <person name="Singh A."/>
            <person name="Wilkins M.J."/>
            <person name="Karaoz U."/>
            <person name="Brodie E.L."/>
            <person name="Williams K.H."/>
            <person name="Hubbard S.S."/>
            <person name="Banfield J.F."/>
        </authorList>
    </citation>
    <scope>NUCLEOTIDE SEQUENCE [LARGE SCALE GENOMIC DNA]</scope>
</reference>
<sequence length="161" mass="18162">MATREELKRFQLKSFWVRTESRGIVEQKMYDWGETACEACIKVEIFGVEEEPVEEHRAGEGDGPVNALDNALRKCLLPYFGFLEEVSIIDYKVKIVDKKEGTASAVIVRILFCAHGRKWAVEEESTDIINASLHSLIDGYRKALYAFSGQTSRLVGEILAS</sequence>
<dbReference type="SUPFAM" id="SSF110921">
    <property type="entry name" value="2-isopropylmalate synthase LeuA, allosteric (dimerisation) domain"/>
    <property type="match status" value="1"/>
</dbReference>
<dbReference type="Proteomes" id="UP000177190">
    <property type="component" value="Unassembled WGS sequence"/>
</dbReference>
<keyword evidence="2" id="KW-0808">Transferase</keyword>
<evidence type="ECO:0000313" key="6">
    <source>
        <dbReference type="Proteomes" id="UP000177190"/>
    </source>
</evidence>
<evidence type="ECO:0000256" key="3">
    <source>
        <dbReference type="ARBA" id="ARBA00029440"/>
    </source>
</evidence>
<dbReference type="GO" id="GO:0009098">
    <property type="term" value="P:L-leucine biosynthetic process"/>
    <property type="evidence" value="ECO:0007669"/>
    <property type="project" value="InterPro"/>
</dbReference>